<proteinExistence type="predicted"/>
<sequence>MKQFFSLAGISFLFFISCKSDDTPECRSCSSELTSTFNLCKESNGNASVNGEDTGVSYAIYLDGLVAEGVSCN</sequence>
<dbReference type="EMBL" id="BMGK01000001">
    <property type="protein sequence ID" value="GGD80413.1"/>
    <property type="molecule type" value="Genomic_DNA"/>
</dbReference>
<evidence type="ECO:0000313" key="2">
    <source>
        <dbReference type="Proteomes" id="UP000652231"/>
    </source>
</evidence>
<dbReference type="AlphaFoldDB" id="A0A8J2V4C3"/>
<reference evidence="1" key="2">
    <citation type="submission" date="2020-09" db="EMBL/GenBank/DDBJ databases">
        <authorList>
            <person name="Sun Q."/>
            <person name="Zhou Y."/>
        </authorList>
    </citation>
    <scope>NUCLEOTIDE SEQUENCE</scope>
    <source>
        <strain evidence="1">CGMCC 1.12924</strain>
    </source>
</reference>
<dbReference type="RefSeq" id="WP_188438372.1">
    <property type="nucleotide sequence ID" value="NZ_BMGK01000001.1"/>
</dbReference>
<reference evidence="1" key="1">
    <citation type="journal article" date="2014" name="Int. J. Syst. Evol. Microbiol.">
        <title>Complete genome sequence of Corynebacterium casei LMG S-19264T (=DSM 44701T), isolated from a smear-ripened cheese.</title>
        <authorList>
            <consortium name="US DOE Joint Genome Institute (JGI-PGF)"/>
            <person name="Walter F."/>
            <person name="Albersmeier A."/>
            <person name="Kalinowski J."/>
            <person name="Ruckert C."/>
        </authorList>
    </citation>
    <scope>NUCLEOTIDE SEQUENCE</scope>
    <source>
        <strain evidence="1">CGMCC 1.12924</strain>
    </source>
</reference>
<protein>
    <submittedName>
        <fullName evidence="1">Uncharacterized protein</fullName>
    </submittedName>
</protein>
<keyword evidence="2" id="KW-1185">Reference proteome</keyword>
<organism evidence="1 2">
    <name type="scientific">Planktosalinus lacus</name>
    <dbReference type="NCBI Taxonomy" id="1526573"/>
    <lineage>
        <taxon>Bacteria</taxon>
        <taxon>Pseudomonadati</taxon>
        <taxon>Bacteroidota</taxon>
        <taxon>Flavobacteriia</taxon>
        <taxon>Flavobacteriales</taxon>
        <taxon>Flavobacteriaceae</taxon>
        <taxon>Planktosalinus</taxon>
    </lineage>
</organism>
<accession>A0A8J2V4C3</accession>
<gene>
    <name evidence="1" type="ORF">GCM10011312_00900</name>
</gene>
<comment type="caution">
    <text evidence="1">The sequence shown here is derived from an EMBL/GenBank/DDBJ whole genome shotgun (WGS) entry which is preliminary data.</text>
</comment>
<name>A0A8J2V4C3_9FLAO</name>
<evidence type="ECO:0000313" key="1">
    <source>
        <dbReference type="EMBL" id="GGD80413.1"/>
    </source>
</evidence>
<dbReference type="PROSITE" id="PS51257">
    <property type="entry name" value="PROKAR_LIPOPROTEIN"/>
    <property type="match status" value="1"/>
</dbReference>
<dbReference type="Proteomes" id="UP000652231">
    <property type="component" value="Unassembled WGS sequence"/>
</dbReference>